<sequence>MTYSTTTLSPLSSVHTANLLAKLSHRLEVARAHQNQSLIVALESEYAQLTAPAQPIAMRNRLQQLWMSFAETLSEWNKVHIERTVDAKGKPSWYAYNPQAGQTIFTESESEMRQWITKSYWGR</sequence>
<gene>
    <name evidence="1" type="ORF">HLUCCA11_10500</name>
</gene>
<dbReference type="EMBL" id="LJZR01000012">
    <property type="protein sequence ID" value="KPQ35383.1"/>
    <property type="molecule type" value="Genomic_DNA"/>
</dbReference>
<organism evidence="1 2">
    <name type="scientific">Phormidesmis priestleyi Ana</name>
    <dbReference type="NCBI Taxonomy" id="1666911"/>
    <lineage>
        <taxon>Bacteria</taxon>
        <taxon>Bacillati</taxon>
        <taxon>Cyanobacteriota</taxon>
        <taxon>Cyanophyceae</taxon>
        <taxon>Leptolyngbyales</taxon>
        <taxon>Leptolyngbyaceae</taxon>
        <taxon>Phormidesmis</taxon>
    </lineage>
</organism>
<comment type="caution">
    <text evidence="1">The sequence shown here is derived from an EMBL/GenBank/DDBJ whole genome shotgun (WGS) entry which is preliminary data.</text>
</comment>
<evidence type="ECO:0000313" key="2">
    <source>
        <dbReference type="Proteomes" id="UP000050465"/>
    </source>
</evidence>
<dbReference type="AlphaFoldDB" id="A0A0P8C270"/>
<evidence type="ECO:0000313" key="1">
    <source>
        <dbReference type="EMBL" id="KPQ35383.1"/>
    </source>
</evidence>
<accession>A0A0P8C270</accession>
<protein>
    <submittedName>
        <fullName evidence="1">Uncharacterized protein</fullName>
    </submittedName>
</protein>
<proteinExistence type="predicted"/>
<dbReference type="Proteomes" id="UP000050465">
    <property type="component" value="Unassembled WGS sequence"/>
</dbReference>
<reference evidence="1 2" key="1">
    <citation type="submission" date="2015-09" db="EMBL/GenBank/DDBJ databases">
        <title>Identification and resolution of microdiversity through metagenomic sequencing of parallel consortia.</title>
        <authorList>
            <person name="Nelson W.C."/>
            <person name="Romine M.F."/>
            <person name="Lindemann S.R."/>
        </authorList>
    </citation>
    <scope>NUCLEOTIDE SEQUENCE [LARGE SCALE GENOMIC DNA]</scope>
    <source>
        <strain evidence="1">Ana</strain>
    </source>
</reference>
<name>A0A0P8C270_9CYAN</name>